<evidence type="ECO:0000256" key="1">
    <source>
        <dbReference type="SAM" id="MobiDB-lite"/>
    </source>
</evidence>
<organism evidence="2 3">
    <name type="scientific">Durusdinium trenchii</name>
    <dbReference type="NCBI Taxonomy" id="1381693"/>
    <lineage>
        <taxon>Eukaryota</taxon>
        <taxon>Sar</taxon>
        <taxon>Alveolata</taxon>
        <taxon>Dinophyceae</taxon>
        <taxon>Suessiales</taxon>
        <taxon>Symbiodiniaceae</taxon>
        <taxon>Durusdinium</taxon>
    </lineage>
</organism>
<comment type="caution">
    <text evidence="2">The sequence shown here is derived from an EMBL/GenBank/DDBJ whole genome shotgun (WGS) entry which is preliminary data.</text>
</comment>
<keyword evidence="3" id="KW-1185">Reference proteome</keyword>
<feature type="region of interest" description="Disordered" evidence="1">
    <location>
        <begin position="1"/>
        <end position="24"/>
    </location>
</feature>
<dbReference type="GO" id="GO:0003887">
    <property type="term" value="F:DNA-directed DNA polymerase activity"/>
    <property type="evidence" value="ECO:0007669"/>
    <property type="project" value="UniProtKB-KW"/>
</dbReference>
<evidence type="ECO:0000313" key="3">
    <source>
        <dbReference type="Proteomes" id="UP001642464"/>
    </source>
</evidence>
<protein>
    <submittedName>
        <fullName evidence="2">DNA-directed DNA polymerase</fullName>
    </submittedName>
</protein>
<keyword evidence="2" id="KW-0239">DNA-directed DNA polymerase</keyword>
<feature type="region of interest" description="Disordered" evidence="1">
    <location>
        <begin position="301"/>
        <end position="331"/>
    </location>
</feature>
<dbReference type="EMBL" id="CAXAMM010000447">
    <property type="protein sequence ID" value="CAK8987426.1"/>
    <property type="molecule type" value="Genomic_DNA"/>
</dbReference>
<keyword evidence="2" id="KW-0808">Transferase</keyword>
<name>A0ABP0HD42_9DINO</name>
<gene>
    <name evidence="2" type="ORF">SCF082_LOCUS965</name>
</gene>
<reference evidence="2 3" key="1">
    <citation type="submission" date="2024-02" db="EMBL/GenBank/DDBJ databases">
        <authorList>
            <person name="Chen Y."/>
            <person name="Shah S."/>
            <person name="Dougan E. K."/>
            <person name="Thang M."/>
            <person name="Chan C."/>
        </authorList>
    </citation>
    <scope>NUCLEOTIDE SEQUENCE [LARGE SCALE GENOMIC DNA]</scope>
</reference>
<keyword evidence="2" id="KW-0548">Nucleotidyltransferase</keyword>
<proteinExistence type="predicted"/>
<accession>A0ABP0HD42</accession>
<feature type="region of interest" description="Disordered" evidence="1">
    <location>
        <begin position="134"/>
        <end position="153"/>
    </location>
</feature>
<dbReference type="Proteomes" id="UP001642464">
    <property type="component" value="Unassembled WGS sequence"/>
</dbReference>
<feature type="region of interest" description="Disordered" evidence="1">
    <location>
        <begin position="175"/>
        <end position="197"/>
    </location>
</feature>
<feature type="compositionally biased region" description="Pro residues" evidence="1">
    <location>
        <begin position="137"/>
        <end position="151"/>
    </location>
</feature>
<feature type="region of interest" description="Disordered" evidence="1">
    <location>
        <begin position="48"/>
        <end position="68"/>
    </location>
</feature>
<evidence type="ECO:0000313" key="2">
    <source>
        <dbReference type="EMBL" id="CAK8987426.1"/>
    </source>
</evidence>
<sequence length="343" mass="37183">MDEKIAGYPTRSRPPSKANSGLRAWAHSAHGTSVLRPLQALRSYGAAARYSAPDSPPPAAAAREAQSAPKVESYPAFLNVQAPPEDHLEEVRERRLRLMAQEKARRQARNRKTAGYAIQEPGQPPAASILEVVYDPGPAPEPRPAPRPAAPEPGFAERAAEAAFAARVARGAYEHPGSVGQRADPELVQPRLSRNDDFNGLWMDDTGKSYELQQVGSVVTEQRQQSYGMAMQNELTMFGAIGTLVDDLIRWSDGSVWAREATTGEGGSSGPHRSGANLGSLGGFAWKAAARRQRLAPELPELFTAPAGPGPGPDMSGDWEETKQENEQRLWFAPWVHEGKRGL</sequence>